<evidence type="ECO:0000256" key="2">
    <source>
        <dbReference type="SAM" id="Phobius"/>
    </source>
</evidence>
<evidence type="ECO:0000313" key="4">
    <source>
        <dbReference type="Proteomes" id="UP000054107"/>
    </source>
</evidence>
<name>A0A0B7NY19_9FUNG</name>
<organism evidence="3 4">
    <name type="scientific">Parasitella parasitica</name>
    <dbReference type="NCBI Taxonomy" id="35722"/>
    <lineage>
        <taxon>Eukaryota</taxon>
        <taxon>Fungi</taxon>
        <taxon>Fungi incertae sedis</taxon>
        <taxon>Mucoromycota</taxon>
        <taxon>Mucoromycotina</taxon>
        <taxon>Mucoromycetes</taxon>
        <taxon>Mucorales</taxon>
        <taxon>Mucorineae</taxon>
        <taxon>Mucoraceae</taxon>
        <taxon>Parasitella</taxon>
    </lineage>
</organism>
<accession>A0A0B7NY19</accession>
<dbReference type="PANTHER" id="PTHR38848:SF3">
    <property type="entry name" value="G-PROTEIN COUPLED RECEPTORS FAMILY 3 PROFILE DOMAIN-CONTAINING PROTEIN"/>
    <property type="match status" value="1"/>
</dbReference>
<feature type="transmembrane region" description="Helical" evidence="2">
    <location>
        <begin position="26"/>
        <end position="44"/>
    </location>
</feature>
<dbReference type="EMBL" id="LN734207">
    <property type="protein sequence ID" value="CEP20129.1"/>
    <property type="molecule type" value="Genomic_DNA"/>
</dbReference>
<feature type="transmembrane region" description="Helical" evidence="2">
    <location>
        <begin position="253"/>
        <end position="271"/>
    </location>
</feature>
<reference evidence="3 4" key="1">
    <citation type="submission" date="2014-09" db="EMBL/GenBank/DDBJ databases">
        <authorList>
            <person name="Ellenberger Sabrina"/>
        </authorList>
    </citation>
    <scope>NUCLEOTIDE SEQUENCE [LARGE SCALE GENOMIC DNA]</scope>
    <source>
        <strain evidence="3 4">CBS 412.66</strain>
    </source>
</reference>
<dbReference type="Proteomes" id="UP000054107">
    <property type="component" value="Unassembled WGS sequence"/>
</dbReference>
<sequence>MVESSDNILIDLGVVGPDALEIMSELISLVCITVLATAIGSKTYGETLKSINYGRLMVIILYLSSWAFAFTSAVVVSTNNNNMTSCTLGMLSCDIFYAGSKIVVYAWLIERVYLVTAVKTSRLKTWSYRIHLVMLCPYIIIFALMLTYRNIYLEADGKCTIGLQLIASIPLLVYDFIFNLYLTWLFMAPLMNIGLTSRANWKKSRLYKLARRTLVASVVSLLISFANVLVVVITKGHERGLVCLTMCTVDVTLIFHLCTLYQINAVTVHWVTTNKKSVVKDANGKTKTIYTTDQLSAELTFDAIEPNDKYIKQDKFDFASINLDRDSKLQDEDSGGESSIRSTQISQISAKPLHSY</sequence>
<keyword evidence="4" id="KW-1185">Reference proteome</keyword>
<dbReference type="AlphaFoldDB" id="A0A0B7NY19"/>
<feature type="transmembrane region" description="Helical" evidence="2">
    <location>
        <begin position="88"/>
        <end position="109"/>
    </location>
</feature>
<feature type="region of interest" description="Disordered" evidence="1">
    <location>
        <begin position="327"/>
        <end position="356"/>
    </location>
</feature>
<feature type="transmembrane region" description="Helical" evidence="2">
    <location>
        <begin position="130"/>
        <end position="151"/>
    </location>
</feature>
<dbReference type="OrthoDB" id="3210850at2759"/>
<gene>
    <name evidence="3" type="primary">PARPA_14450.1 scaffold 50209</name>
</gene>
<keyword evidence="2" id="KW-1133">Transmembrane helix</keyword>
<evidence type="ECO:0008006" key="5">
    <source>
        <dbReference type="Google" id="ProtNLM"/>
    </source>
</evidence>
<feature type="transmembrane region" description="Helical" evidence="2">
    <location>
        <begin position="171"/>
        <end position="193"/>
    </location>
</feature>
<feature type="transmembrane region" description="Helical" evidence="2">
    <location>
        <begin position="214"/>
        <end position="233"/>
    </location>
</feature>
<dbReference type="PANTHER" id="PTHR38848">
    <property type="entry name" value="G-PROTEIN COUPLED RECEPTORS FAMILY 3 PROFILE DOMAIN-CONTAINING PROTEIN"/>
    <property type="match status" value="1"/>
</dbReference>
<evidence type="ECO:0000256" key="1">
    <source>
        <dbReference type="SAM" id="MobiDB-lite"/>
    </source>
</evidence>
<evidence type="ECO:0000313" key="3">
    <source>
        <dbReference type="EMBL" id="CEP20129.1"/>
    </source>
</evidence>
<feature type="transmembrane region" description="Helical" evidence="2">
    <location>
        <begin position="56"/>
        <end position="76"/>
    </location>
</feature>
<proteinExistence type="predicted"/>
<keyword evidence="2" id="KW-0812">Transmembrane</keyword>
<feature type="compositionally biased region" description="Low complexity" evidence="1">
    <location>
        <begin position="338"/>
        <end position="349"/>
    </location>
</feature>
<protein>
    <recommendedName>
        <fullName evidence="5">G-protein coupled receptors family 2 profile 2 domain-containing protein</fullName>
    </recommendedName>
</protein>
<keyword evidence="2" id="KW-0472">Membrane</keyword>